<proteinExistence type="predicted"/>
<accession>A0A0B8MZ46</accession>
<keyword evidence="3" id="KW-1185">Reference proteome</keyword>
<dbReference type="GeneID" id="93370655"/>
<reference evidence="3" key="1">
    <citation type="submission" date="2015-07" db="EMBL/GenBank/DDBJ databases">
        <title>Nocardia seriolae U-1 whole genome shotgun sequence.</title>
        <authorList>
            <person name="Imajoh M."/>
            <person name="Fukumoto Y."/>
            <person name="Sukeda M."/>
            <person name="Yamane J."/>
            <person name="Yamasaki K."/>
            <person name="Shimizu M."/>
            <person name="Ohnishi K."/>
            <person name="Oshima S."/>
        </authorList>
    </citation>
    <scope>NUCLEOTIDE SEQUENCE [LARGE SCALE GENOMIC DNA]</scope>
    <source>
        <strain evidence="3">U-1</strain>
    </source>
</reference>
<name>A0A0B8MZ46_9NOCA</name>
<protein>
    <submittedName>
        <fullName evidence="2">Alpha/beta hydrolase</fullName>
    </submittedName>
</protein>
<dbReference type="RefSeq" id="WP_155239121.1">
    <property type="nucleotide sequence ID" value="NZ_AP017900.1"/>
</dbReference>
<dbReference type="AlphaFoldDB" id="A0A0B8MZ46"/>
<evidence type="ECO:0000313" key="2">
    <source>
        <dbReference type="EMBL" id="GAP26069.1"/>
    </source>
</evidence>
<gene>
    <name evidence="1" type="ORF">NS506_01459</name>
    <name evidence="2" type="ORF">NSK11_contig00002-0014</name>
</gene>
<dbReference type="GO" id="GO:0016787">
    <property type="term" value="F:hydrolase activity"/>
    <property type="evidence" value="ECO:0007669"/>
    <property type="project" value="UniProtKB-KW"/>
</dbReference>
<evidence type="ECO:0000313" key="1">
    <source>
        <dbReference type="EMBL" id="APA95530.1"/>
    </source>
</evidence>
<evidence type="ECO:0000313" key="4">
    <source>
        <dbReference type="Proteomes" id="UP000180166"/>
    </source>
</evidence>
<dbReference type="Proteomes" id="UP000037179">
    <property type="component" value="Unassembled WGS sequence"/>
</dbReference>
<reference evidence="2 3" key="2">
    <citation type="journal article" date="2016" name="Genome Announc.">
        <title>Draft Genome Sequence of Erythromycin- and Oxytetracycline-Sensitive Nocardia seriolae Strain U-1 (NBRC 110359).</title>
        <authorList>
            <person name="Imajoh M."/>
            <person name="Sukeda M."/>
            <person name="Shimizu M."/>
            <person name="Yamane J."/>
            <person name="Ohnishi K."/>
            <person name="Oshima S."/>
        </authorList>
    </citation>
    <scope>NUCLEOTIDE SEQUENCE [LARGE SCALE GENOMIC DNA]</scope>
    <source>
        <strain evidence="2 3">U-1</strain>
    </source>
</reference>
<evidence type="ECO:0000313" key="3">
    <source>
        <dbReference type="Proteomes" id="UP000037179"/>
    </source>
</evidence>
<reference evidence="1 4" key="3">
    <citation type="submission" date="2016-10" db="EMBL/GenBank/DDBJ databases">
        <title>Genome sequence of Nocardia seriolae strain EM150506, isolated from Anguila japonica.</title>
        <authorList>
            <person name="Han H.-J."/>
        </authorList>
    </citation>
    <scope>NUCLEOTIDE SEQUENCE [LARGE SCALE GENOMIC DNA]</scope>
    <source>
        <strain evidence="1 4">EM150506</strain>
    </source>
</reference>
<sequence length="49" mass="5756">MISPEPDQRLHGRPELAVLLDDLLRRAYRRWRERRAGRASGDNQGTELQ</sequence>
<dbReference type="Proteomes" id="UP000180166">
    <property type="component" value="Chromosome"/>
</dbReference>
<organism evidence="2 3">
    <name type="scientific">Nocardia seriolae</name>
    <dbReference type="NCBI Taxonomy" id="37332"/>
    <lineage>
        <taxon>Bacteria</taxon>
        <taxon>Bacillati</taxon>
        <taxon>Actinomycetota</taxon>
        <taxon>Actinomycetes</taxon>
        <taxon>Mycobacteriales</taxon>
        <taxon>Nocardiaceae</taxon>
        <taxon>Nocardia</taxon>
    </lineage>
</organism>
<keyword evidence="2" id="KW-0378">Hydrolase</keyword>
<dbReference type="EMBL" id="CP017839">
    <property type="protein sequence ID" value="APA95530.1"/>
    <property type="molecule type" value="Genomic_DNA"/>
</dbReference>
<dbReference type="KEGG" id="nsr:NS506_01459"/>
<dbReference type="EMBL" id="BBYQ01000002">
    <property type="protein sequence ID" value="GAP26069.1"/>
    <property type="molecule type" value="Genomic_DNA"/>
</dbReference>